<dbReference type="AlphaFoldDB" id="A0A0G4PU01"/>
<evidence type="ECO:0000313" key="1">
    <source>
        <dbReference type="EMBL" id="CRL29643.1"/>
    </source>
</evidence>
<dbReference type="Proteomes" id="UP000053732">
    <property type="component" value="Unassembled WGS sequence"/>
</dbReference>
<dbReference type="GO" id="GO:0016705">
    <property type="term" value="F:oxidoreductase activity, acting on paired donors, with incorporation or reduction of molecular oxygen"/>
    <property type="evidence" value="ECO:0007669"/>
    <property type="project" value="InterPro"/>
</dbReference>
<dbReference type="PANTHER" id="PTHR24305">
    <property type="entry name" value="CYTOCHROME P450"/>
    <property type="match status" value="1"/>
</dbReference>
<dbReference type="InterPro" id="IPR050121">
    <property type="entry name" value="Cytochrome_P450_monoxygenase"/>
</dbReference>
<keyword evidence="2" id="KW-1185">Reference proteome</keyword>
<dbReference type="PANTHER" id="PTHR24305:SF78">
    <property type="entry name" value="P450, PUTATIVE (EUROFUNG)-RELATED"/>
    <property type="match status" value="1"/>
</dbReference>
<sequence>MWKLRSCTTHTAIYLNRIGIWTEPQDIVSWLLKTYVEKDTSAASTEPALHEDSRVVIVAGSETTATTLASALYYLAKNPAILLKLQRHLTEDMPEETLRLRPVLMMGGYCVTPAETIQLGEMYIPGDVNVFVPVQLIQTDEGYYNDTK</sequence>
<dbReference type="Pfam" id="PF00067">
    <property type="entry name" value="p450"/>
    <property type="match status" value="1"/>
</dbReference>
<dbReference type="InterPro" id="IPR001128">
    <property type="entry name" value="Cyt_P450"/>
</dbReference>
<dbReference type="Gene3D" id="1.10.630.10">
    <property type="entry name" value="Cytochrome P450"/>
    <property type="match status" value="1"/>
</dbReference>
<dbReference type="EMBL" id="HG793171">
    <property type="protein sequence ID" value="CRL29643.1"/>
    <property type="molecule type" value="Genomic_DNA"/>
</dbReference>
<name>A0A0G4PU01_PENC3</name>
<proteinExistence type="predicted"/>
<dbReference type="GO" id="GO:0005506">
    <property type="term" value="F:iron ion binding"/>
    <property type="evidence" value="ECO:0007669"/>
    <property type="project" value="InterPro"/>
</dbReference>
<dbReference type="InterPro" id="IPR036396">
    <property type="entry name" value="Cyt_P450_sf"/>
</dbReference>
<dbReference type="STRING" id="1429867.A0A0G4PU01"/>
<dbReference type="GO" id="GO:0004497">
    <property type="term" value="F:monooxygenase activity"/>
    <property type="evidence" value="ECO:0007669"/>
    <property type="project" value="InterPro"/>
</dbReference>
<organism evidence="1 2">
    <name type="scientific">Penicillium camemberti (strain FM 013)</name>
    <dbReference type="NCBI Taxonomy" id="1429867"/>
    <lineage>
        <taxon>Eukaryota</taxon>
        <taxon>Fungi</taxon>
        <taxon>Dikarya</taxon>
        <taxon>Ascomycota</taxon>
        <taxon>Pezizomycotina</taxon>
        <taxon>Eurotiomycetes</taxon>
        <taxon>Eurotiomycetidae</taxon>
        <taxon>Eurotiales</taxon>
        <taxon>Aspergillaceae</taxon>
        <taxon>Penicillium</taxon>
    </lineage>
</organism>
<dbReference type="SUPFAM" id="SSF48264">
    <property type="entry name" value="Cytochrome P450"/>
    <property type="match status" value="1"/>
</dbReference>
<gene>
    <name evidence="1" type="ORF">PCAMFM013_S038g000046</name>
</gene>
<accession>A0A0G4PU01</accession>
<dbReference type="GO" id="GO:0020037">
    <property type="term" value="F:heme binding"/>
    <property type="evidence" value="ECO:0007669"/>
    <property type="project" value="InterPro"/>
</dbReference>
<dbReference type="GO" id="GO:0043386">
    <property type="term" value="P:mycotoxin biosynthetic process"/>
    <property type="evidence" value="ECO:0007669"/>
    <property type="project" value="UniProtKB-ARBA"/>
</dbReference>
<protein>
    <submittedName>
        <fullName evidence="1">Cytochrome P450</fullName>
    </submittedName>
</protein>
<evidence type="ECO:0000313" key="2">
    <source>
        <dbReference type="Proteomes" id="UP000053732"/>
    </source>
</evidence>
<reference evidence="1 2" key="1">
    <citation type="journal article" date="2014" name="Nat. Commun.">
        <title>Multiple recent horizontal transfers of a large genomic region in cheese making fungi.</title>
        <authorList>
            <person name="Cheeseman K."/>
            <person name="Ropars J."/>
            <person name="Renault P."/>
            <person name="Dupont J."/>
            <person name="Gouzy J."/>
            <person name="Branca A."/>
            <person name="Abraham A.L."/>
            <person name="Ceppi M."/>
            <person name="Conseiller E."/>
            <person name="Debuchy R."/>
            <person name="Malagnac F."/>
            <person name="Goarin A."/>
            <person name="Silar P."/>
            <person name="Lacoste S."/>
            <person name="Sallet E."/>
            <person name="Bensimon A."/>
            <person name="Giraud T."/>
            <person name="Brygoo Y."/>
        </authorList>
    </citation>
    <scope>NUCLEOTIDE SEQUENCE [LARGE SCALE GENOMIC DNA]</scope>
    <source>
        <strain evidence="2">FM 013</strain>
    </source>
</reference>